<dbReference type="EMBL" id="JAEFCI010000306">
    <property type="protein sequence ID" value="KAG5463644.1"/>
    <property type="molecule type" value="Genomic_DNA"/>
</dbReference>
<dbReference type="GO" id="GO:1990234">
    <property type="term" value="C:transferase complex"/>
    <property type="evidence" value="ECO:0007669"/>
    <property type="project" value="UniProtKB-ARBA"/>
</dbReference>
<keyword evidence="2" id="KW-0677">Repeat</keyword>
<dbReference type="AlphaFoldDB" id="A0A8H8DM53"/>
<dbReference type="InterPro" id="IPR036322">
    <property type="entry name" value="WD40_repeat_dom_sf"/>
</dbReference>
<dbReference type="Proteomes" id="UP000673691">
    <property type="component" value="Unassembled WGS sequence"/>
</dbReference>
<protein>
    <submittedName>
        <fullName evidence="5">WD40-repeat-containing domain protein</fullName>
    </submittedName>
</protein>
<sequence>MLQQCAEAAARQQALYSQIRREEAAKTQAAAALQQVVSNEDADLDVRHQSAICALPAQRGSVQPASARQVLHQLDARHLAPEQPVCQQPLPEQPVAQQQVPQRPVVQQPVTLQPVPQQPVPLQPGSQQQPPTKRQRINERGKGVSQPRRLAAPADSGDCPTRRMSAPEFENSQNQFDYIKTAQPKRHSAGDLQELVHSGFPANLSSEANPAASMTPPSAAGDNQLFRIGGTGLAQVAAPQSDFALSNESRIQGLSCADPYMTGSNSDFLNDMFGGYCGDNDLFSIHSDKGSQNFQTLHAGIECPVTLEGHKGKVCSCAFSFDGAWLATAGVDGKIIVWSVAENVAAGSAAAKPGPKFVLVGHDSQINCVRWCSDDRSLLASASYDKTVRVWDVGEALARYAAGTLPAGPDGIEVTSSLHVFAGHSQTVTAVDFCREVGSELVASVDGEGCLKYWNCRSGVVEKEIRLPCMSYSMNPVRFNPRHSFRAAVCFGSDLALVDYASGDFSVVSTPHQKNIHSVEWSTDGANVVTASDDKVCVWRAMPRSSPSGTTPPSYSSAVAGQWATLVSSFDSPDKVGSVTFVGEASGLDSRIIFGGYQTVYDWRDVRRDEAGLSNCHEGVITGMDSARVHGSGPGGEPSIVVASVASAAPGNVKIWKVIA</sequence>
<gene>
    <name evidence="5" type="ORF">BJ554DRAFT_5764</name>
</gene>
<dbReference type="Pfam" id="PF00400">
    <property type="entry name" value="WD40"/>
    <property type="match status" value="3"/>
</dbReference>
<evidence type="ECO:0000256" key="1">
    <source>
        <dbReference type="ARBA" id="ARBA00022574"/>
    </source>
</evidence>
<feature type="repeat" description="WD" evidence="3">
    <location>
        <begin position="307"/>
        <end position="348"/>
    </location>
</feature>
<dbReference type="PANTHER" id="PTHR22847">
    <property type="entry name" value="WD40 REPEAT PROTEIN"/>
    <property type="match status" value="1"/>
</dbReference>
<evidence type="ECO:0000256" key="3">
    <source>
        <dbReference type="PROSITE-ProRule" id="PRU00221"/>
    </source>
</evidence>
<evidence type="ECO:0000313" key="6">
    <source>
        <dbReference type="Proteomes" id="UP000673691"/>
    </source>
</evidence>
<dbReference type="InterPro" id="IPR001680">
    <property type="entry name" value="WD40_rpt"/>
</dbReference>
<dbReference type="InterPro" id="IPR015943">
    <property type="entry name" value="WD40/YVTN_repeat-like_dom_sf"/>
</dbReference>
<dbReference type="SUPFAM" id="SSF50978">
    <property type="entry name" value="WD40 repeat-like"/>
    <property type="match status" value="1"/>
</dbReference>
<dbReference type="SMART" id="SM00320">
    <property type="entry name" value="WD40"/>
    <property type="match status" value="4"/>
</dbReference>
<feature type="repeat" description="WD" evidence="3">
    <location>
        <begin position="421"/>
        <end position="464"/>
    </location>
</feature>
<feature type="region of interest" description="Disordered" evidence="4">
    <location>
        <begin position="115"/>
        <end position="173"/>
    </location>
</feature>
<dbReference type="Gene3D" id="2.130.10.10">
    <property type="entry name" value="YVTN repeat-like/Quinoprotein amine dehydrogenase"/>
    <property type="match status" value="2"/>
</dbReference>
<proteinExistence type="predicted"/>
<comment type="caution">
    <text evidence="5">The sequence shown here is derived from an EMBL/GenBank/DDBJ whole genome shotgun (WGS) entry which is preliminary data.</text>
</comment>
<dbReference type="OrthoDB" id="5600002at2759"/>
<accession>A0A8H8DM53</accession>
<dbReference type="PANTHER" id="PTHR22847:SF637">
    <property type="entry name" value="WD REPEAT DOMAIN 5B"/>
    <property type="match status" value="1"/>
</dbReference>
<feature type="repeat" description="WD" evidence="3">
    <location>
        <begin position="359"/>
        <end position="393"/>
    </location>
</feature>
<organism evidence="5 6">
    <name type="scientific">Olpidium bornovanus</name>
    <dbReference type="NCBI Taxonomy" id="278681"/>
    <lineage>
        <taxon>Eukaryota</taxon>
        <taxon>Fungi</taxon>
        <taxon>Fungi incertae sedis</taxon>
        <taxon>Olpidiomycota</taxon>
        <taxon>Olpidiomycotina</taxon>
        <taxon>Olpidiomycetes</taxon>
        <taxon>Olpidiales</taxon>
        <taxon>Olpidiaceae</taxon>
        <taxon>Olpidium</taxon>
    </lineage>
</organism>
<evidence type="ECO:0000256" key="4">
    <source>
        <dbReference type="SAM" id="MobiDB-lite"/>
    </source>
</evidence>
<dbReference type="PROSITE" id="PS00678">
    <property type="entry name" value="WD_REPEATS_1"/>
    <property type="match status" value="1"/>
</dbReference>
<keyword evidence="1 3" id="KW-0853">WD repeat</keyword>
<dbReference type="InterPro" id="IPR019775">
    <property type="entry name" value="WD40_repeat_CS"/>
</dbReference>
<evidence type="ECO:0000256" key="2">
    <source>
        <dbReference type="ARBA" id="ARBA00022737"/>
    </source>
</evidence>
<dbReference type="PROSITE" id="PS50294">
    <property type="entry name" value="WD_REPEATS_REGION"/>
    <property type="match status" value="2"/>
</dbReference>
<reference evidence="5 6" key="1">
    <citation type="journal article" name="Sci. Rep.">
        <title>Genome-scale phylogenetic analyses confirm Olpidium as the closest living zoosporic fungus to the non-flagellated, terrestrial fungi.</title>
        <authorList>
            <person name="Chang Y."/>
            <person name="Rochon D."/>
            <person name="Sekimoto S."/>
            <person name="Wang Y."/>
            <person name="Chovatia M."/>
            <person name="Sandor L."/>
            <person name="Salamov A."/>
            <person name="Grigoriev I.V."/>
            <person name="Stajich J.E."/>
            <person name="Spatafora J.W."/>
        </authorList>
    </citation>
    <scope>NUCLEOTIDE SEQUENCE [LARGE SCALE GENOMIC DNA]</scope>
    <source>
        <strain evidence="5">S191</strain>
    </source>
</reference>
<name>A0A8H8DM53_9FUNG</name>
<dbReference type="PROSITE" id="PS50082">
    <property type="entry name" value="WD_REPEATS_2"/>
    <property type="match status" value="3"/>
</dbReference>
<keyword evidence="6" id="KW-1185">Reference proteome</keyword>
<evidence type="ECO:0000313" key="5">
    <source>
        <dbReference type="EMBL" id="KAG5463644.1"/>
    </source>
</evidence>